<dbReference type="Proteomes" id="UP001183824">
    <property type="component" value="Unassembled WGS sequence"/>
</dbReference>
<name>A0ABU2VRA2_9ACTN</name>
<evidence type="ECO:0000313" key="2">
    <source>
        <dbReference type="Proteomes" id="UP001183824"/>
    </source>
</evidence>
<reference evidence="2" key="1">
    <citation type="submission" date="2023-07" db="EMBL/GenBank/DDBJ databases">
        <title>30 novel species of actinomycetes from the DSMZ collection.</title>
        <authorList>
            <person name="Nouioui I."/>
        </authorList>
    </citation>
    <scope>NUCLEOTIDE SEQUENCE [LARGE SCALE GENOMIC DNA]</scope>
    <source>
        <strain evidence="2">DSM 41640</strain>
    </source>
</reference>
<protein>
    <submittedName>
        <fullName evidence="1">Uncharacterized protein</fullName>
    </submittedName>
</protein>
<sequence length="78" mass="8516">MSEQIRASAPARTRRGDFRPDAAREVLSEDQISAAIWMAITIGAFNRVSIMNGHPVQAPRGARAQQSIIDVSSKLVHC</sequence>
<dbReference type="EMBL" id="JAVREZ010000038">
    <property type="protein sequence ID" value="MDT0488148.1"/>
    <property type="molecule type" value="Genomic_DNA"/>
</dbReference>
<keyword evidence="2" id="KW-1185">Reference proteome</keyword>
<organism evidence="1 2">
    <name type="scientific">Streptomyces doebereineriae</name>
    <dbReference type="NCBI Taxonomy" id="3075528"/>
    <lineage>
        <taxon>Bacteria</taxon>
        <taxon>Bacillati</taxon>
        <taxon>Actinomycetota</taxon>
        <taxon>Actinomycetes</taxon>
        <taxon>Kitasatosporales</taxon>
        <taxon>Streptomycetaceae</taxon>
        <taxon>Streptomyces</taxon>
    </lineage>
</organism>
<gene>
    <name evidence="1" type="ORF">RNB18_49725</name>
</gene>
<comment type="caution">
    <text evidence="1">The sequence shown here is derived from an EMBL/GenBank/DDBJ whole genome shotgun (WGS) entry which is preliminary data.</text>
</comment>
<evidence type="ECO:0000313" key="1">
    <source>
        <dbReference type="EMBL" id="MDT0488148.1"/>
    </source>
</evidence>
<dbReference type="RefSeq" id="WP_311720744.1">
    <property type="nucleotide sequence ID" value="NZ_JAVREZ010000038.1"/>
</dbReference>
<proteinExistence type="predicted"/>
<accession>A0ABU2VRA2</accession>